<reference evidence="6" key="1">
    <citation type="submission" date="2020-04" db="EMBL/GenBank/DDBJ databases">
        <authorList>
            <person name="Neveu A P."/>
        </authorList>
    </citation>
    <scope>NUCLEOTIDE SEQUENCE</scope>
    <source>
        <tissue evidence="6">Whole embryo</tissue>
    </source>
</reference>
<dbReference type="EMBL" id="LR783581">
    <property type="protein sequence ID" value="CAB3227649.1"/>
    <property type="molecule type" value="mRNA"/>
</dbReference>
<gene>
    <name evidence="6" type="primary">Card11</name>
</gene>
<feature type="compositionally biased region" description="Low complexity" evidence="4">
    <location>
        <begin position="448"/>
        <end position="462"/>
    </location>
</feature>
<feature type="compositionally biased region" description="Polar residues" evidence="4">
    <location>
        <begin position="438"/>
        <end position="447"/>
    </location>
</feature>
<accession>A0A6F9D939</accession>
<evidence type="ECO:0000313" key="6">
    <source>
        <dbReference type="EMBL" id="CAB3227649.1"/>
    </source>
</evidence>
<feature type="domain" description="CARD" evidence="5">
    <location>
        <begin position="13"/>
        <end position="105"/>
    </location>
</feature>
<feature type="region of interest" description="Disordered" evidence="4">
    <location>
        <begin position="437"/>
        <end position="474"/>
    </location>
</feature>
<dbReference type="GO" id="GO:0050700">
    <property type="term" value="F:CARD domain binding"/>
    <property type="evidence" value="ECO:0007669"/>
    <property type="project" value="TreeGrafter"/>
</dbReference>
<evidence type="ECO:0000256" key="2">
    <source>
        <dbReference type="ARBA" id="ARBA00023054"/>
    </source>
</evidence>
<name>A0A6F9D939_9ASCI</name>
<evidence type="ECO:0000256" key="3">
    <source>
        <dbReference type="SAM" id="Coils"/>
    </source>
</evidence>
<dbReference type="PANTHER" id="PTHR14559:SF4">
    <property type="entry name" value="CASPASE RECRUITMENT DOMAIN-CONTAINING PROTEIN 11"/>
    <property type="match status" value="1"/>
</dbReference>
<feature type="compositionally biased region" description="Polar residues" evidence="4">
    <location>
        <begin position="588"/>
        <end position="611"/>
    </location>
</feature>
<dbReference type="GO" id="GO:0005737">
    <property type="term" value="C:cytoplasm"/>
    <property type="evidence" value="ECO:0007669"/>
    <property type="project" value="TreeGrafter"/>
</dbReference>
<feature type="compositionally biased region" description="Low complexity" evidence="4">
    <location>
        <begin position="575"/>
        <end position="587"/>
    </location>
</feature>
<dbReference type="SUPFAM" id="SSF47986">
    <property type="entry name" value="DEATH domain"/>
    <property type="match status" value="1"/>
</dbReference>
<keyword evidence="2 3" id="KW-0175">Coiled coil</keyword>
<sequence length="611" mass="71835">MSTGDNMENWEEHEMMWKDDLQSYRMHLVESVNYQKICPALLTHKVIDNEDHEELSNHYTIRTEKMRTNRLIDILQRKNEQSYLKFLDVLGAYYPIVFTEMTGKEPKTIASDTSLFDVPKDELCPLLMQALDRMQQENFDFSRRLSRCSHALEDRIQECERSNKKIKDLQQRVDRYDNIDSEMATLRQDVDRLKTENYTVCMRMIDTNSENSKLRDTNMKLKNDNDKLRVDLQKLESCVALERNQSVRLRNRLQCSPSDRDIMEMKKEIDELKLKLAQAHSQSYRDEDNDMRIQILKRDKDEAIEMYAEALDNLNKLREDCANAESARDKYLDEKEQLDLTCSVLRSDCDMYKMRRDTVWQQLQEVEKEREMVMKERNEAQSFAKACMQEKAQYRTQIRQLEERFDQQTQSLLEKEREVLSVKAILRDQNRIAEGCSWPNTYKPTTNSIGTSTASSTPTAQTDSDEASDRGFRKRTHRTKYYSKFLKSSEIYSQPDVGVNLNGIKNVFPEIPLAPNYGPNDKDGLAHPQAQNRKRLYSMEYYLKEDLTNVVREERKSKEIKRQPAHRRKKVQNNSSSSKQRSSESMSTNSNEDSPPEQNDNVMLSMASLSL</sequence>
<dbReference type="Gene3D" id="1.10.533.10">
    <property type="entry name" value="Death Domain, Fas"/>
    <property type="match status" value="1"/>
</dbReference>
<evidence type="ECO:0000256" key="4">
    <source>
        <dbReference type="SAM" id="MobiDB-lite"/>
    </source>
</evidence>
<evidence type="ECO:0000259" key="5">
    <source>
        <dbReference type="PROSITE" id="PS50209"/>
    </source>
</evidence>
<dbReference type="InterPro" id="IPR011029">
    <property type="entry name" value="DEATH-like_dom_sf"/>
</dbReference>
<dbReference type="InterPro" id="IPR001315">
    <property type="entry name" value="CARD"/>
</dbReference>
<feature type="coiled-coil region" evidence="3">
    <location>
        <begin position="262"/>
        <end position="341"/>
    </location>
</feature>
<dbReference type="PROSITE" id="PS50209">
    <property type="entry name" value="CARD"/>
    <property type="match status" value="1"/>
</dbReference>
<feature type="coiled-coil region" evidence="3">
    <location>
        <begin position="149"/>
        <end position="238"/>
    </location>
</feature>
<keyword evidence="1" id="KW-0597">Phosphoprotein</keyword>
<dbReference type="Pfam" id="PF00619">
    <property type="entry name" value="CARD"/>
    <property type="match status" value="1"/>
</dbReference>
<dbReference type="AlphaFoldDB" id="A0A6F9D939"/>
<feature type="region of interest" description="Disordered" evidence="4">
    <location>
        <begin position="554"/>
        <end position="611"/>
    </location>
</feature>
<evidence type="ECO:0000256" key="1">
    <source>
        <dbReference type="ARBA" id="ARBA00022553"/>
    </source>
</evidence>
<dbReference type="GO" id="GO:0042981">
    <property type="term" value="P:regulation of apoptotic process"/>
    <property type="evidence" value="ECO:0007669"/>
    <property type="project" value="InterPro"/>
</dbReference>
<feature type="coiled-coil region" evidence="3">
    <location>
        <begin position="384"/>
        <end position="418"/>
    </location>
</feature>
<proteinExistence type="evidence at transcript level"/>
<protein>
    <submittedName>
        <fullName evidence="6">Caspase recruitment domain-containing protein 11-like</fullName>
    </submittedName>
</protein>
<dbReference type="PANTHER" id="PTHR14559">
    <property type="entry name" value="CASPASE RECRUITMENT DOMAIN FAMILY"/>
    <property type="match status" value="1"/>
</dbReference>
<organism evidence="6">
    <name type="scientific">Phallusia mammillata</name>
    <dbReference type="NCBI Taxonomy" id="59560"/>
    <lineage>
        <taxon>Eukaryota</taxon>
        <taxon>Metazoa</taxon>
        <taxon>Chordata</taxon>
        <taxon>Tunicata</taxon>
        <taxon>Ascidiacea</taxon>
        <taxon>Phlebobranchia</taxon>
        <taxon>Ascidiidae</taxon>
        <taxon>Phallusia</taxon>
    </lineage>
</organism>